<evidence type="ECO:0000313" key="3">
    <source>
        <dbReference type="EMBL" id="ELR73274.1"/>
    </source>
</evidence>
<dbReference type="OrthoDB" id="5678283at2"/>
<feature type="domain" description="GH3 middle" evidence="1">
    <location>
        <begin position="297"/>
        <end position="362"/>
    </location>
</feature>
<proteinExistence type="predicted"/>
<dbReference type="PATRIC" id="fig|1237149.3.peg.409"/>
<dbReference type="Pfam" id="PF23571">
    <property type="entry name" value="GH3_M"/>
    <property type="match status" value="1"/>
</dbReference>
<dbReference type="RefSeq" id="WP_009577854.1">
    <property type="nucleotide sequence ID" value="NZ_AMZN01000006.1"/>
</dbReference>
<name>L8K022_9BACT</name>
<dbReference type="AlphaFoldDB" id="L8K022"/>
<dbReference type="InterPro" id="IPR055378">
    <property type="entry name" value="GH3_C"/>
</dbReference>
<dbReference type="PANTHER" id="PTHR31901">
    <property type="entry name" value="GH3 DOMAIN-CONTAINING PROTEIN"/>
    <property type="match status" value="1"/>
</dbReference>
<dbReference type="eggNOG" id="COG0365">
    <property type="taxonomic scope" value="Bacteria"/>
</dbReference>
<dbReference type="InterPro" id="IPR004993">
    <property type="entry name" value="GH3"/>
</dbReference>
<evidence type="ECO:0000313" key="4">
    <source>
        <dbReference type="Proteomes" id="UP000011135"/>
    </source>
</evidence>
<dbReference type="Pfam" id="PF03321">
    <property type="entry name" value="GH3"/>
    <property type="match status" value="1"/>
</dbReference>
<evidence type="ECO:0000259" key="2">
    <source>
        <dbReference type="Pfam" id="PF23572"/>
    </source>
</evidence>
<dbReference type="STRING" id="1237149.C900_04126"/>
<dbReference type="GO" id="GO:0005737">
    <property type="term" value="C:cytoplasm"/>
    <property type="evidence" value="ECO:0007669"/>
    <property type="project" value="TreeGrafter"/>
</dbReference>
<keyword evidence="4" id="KW-1185">Reference proteome</keyword>
<dbReference type="PANTHER" id="PTHR31901:SF9">
    <property type="entry name" value="GH3 DOMAIN-CONTAINING PROTEIN"/>
    <property type="match status" value="1"/>
</dbReference>
<dbReference type="GO" id="GO:0016881">
    <property type="term" value="F:acid-amino acid ligase activity"/>
    <property type="evidence" value="ECO:0007669"/>
    <property type="project" value="TreeGrafter"/>
</dbReference>
<dbReference type="Pfam" id="PF23572">
    <property type="entry name" value="GH3_C"/>
    <property type="match status" value="1"/>
</dbReference>
<reference evidence="3 4" key="1">
    <citation type="submission" date="2012-12" db="EMBL/GenBank/DDBJ databases">
        <title>Genome assembly of Fulvivirga imtechensis AK7.</title>
        <authorList>
            <person name="Nupur N."/>
            <person name="Khatri I."/>
            <person name="Kumar R."/>
            <person name="Subramanian S."/>
            <person name="Pinnaka A."/>
        </authorList>
    </citation>
    <scope>NUCLEOTIDE SEQUENCE [LARGE SCALE GENOMIC DNA]</scope>
    <source>
        <strain evidence="3 4">AK7</strain>
    </source>
</reference>
<evidence type="ECO:0000259" key="1">
    <source>
        <dbReference type="Pfam" id="PF23571"/>
    </source>
</evidence>
<organism evidence="3 4">
    <name type="scientific">Fulvivirga imtechensis AK7</name>
    <dbReference type="NCBI Taxonomy" id="1237149"/>
    <lineage>
        <taxon>Bacteria</taxon>
        <taxon>Pseudomonadati</taxon>
        <taxon>Bacteroidota</taxon>
        <taxon>Cytophagia</taxon>
        <taxon>Cytophagales</taxon>
        <taxon>Fulvivirgaceae</taxon>
        <taxon>Fulvivirga</taxon>
    </lineage>
</organism>
<gene>
    <name evidence="3" type="ORF">C900_04126</name>
</gene>
<dbReference type="Proteomes" id="UP000011135">
    <property type="component" value="Unassembled WGS sequence"/>
</dbReference>
<feature type="domain" description="GH3 C-terminal" evidence="2">
    <location>
        <begin position="388"/>
        <end position="494"/>
    </location>
</feature>
<protein>
    <submittedName>
        <fullName evidence="3">Putative auxin-regulated protein</fullName>
    </submittedName>
</protein>
<dbReference type="EMBL" id="AMZN01000006">
    <property type="protein sequence ID" value="ELR73274.1"/>
    <property type="molecule type" value="Genomic_DNA"/>
</dbReference>
<dbReference type="InterPro" id="IPR055377">
    <property type="entry name" value="GH3_M"/>
</dbReference>
<comment type="caution">
    <text evidence="3">The sequence shown here is derived from an EMBL/GenBank/DDBJ whole genome shotgun (WGS) entry which is preliminary data.</text>
</comment>
<accession>L8K022</accession>
<sequence>MAVLGNIIKTAIELKDRLSADDPAVLCQERVLLDLLQKAKDTQFGRKYNFTTILQAPDVAKAFSKAIPVHDHNKIYREWWHKTVAGEADVTWPGKPTYMAYSSGTTNLARKKIPVTEDMLQATRKTSLQQVTCLANFDLPPEFFEKDILMLCSSTNLIENGIFKEGDISGINASNIPFWFKTYCKPGDEILRIDNWEERIQRIALEAPNWDVGSLSGIPSWIELMLKKIIEYNGIRNIHEIWPNLEVYATGGVAFGPYQKGLEKLLARPLIYIDTYFASEGFLAFQSRPETHAMALATDNGIYFEFVPFNAANVDENGAIKPGAEVLPLAEIRQDEEYVVLISTVSGAWRYLIGDTVKFVNRKKSEIIITGRTKHFLNVVGSKLSVDNMNWAIQKLEDELGMTINEFTVSAILTENNYAHKWYIGSEDTVDENKIVRLLDESLKKINHSYENARSRALKHVIVKIIPPGLFYDWNAIKNKKGGQVKTPRVMKEDQFIEWENFVARELSWQ</sequence>